<dbReference type="AlphaFoldDB" id="A0A7T8GY29"/>
<reference evidence="2" key="1">
    <citation type="submission" date="2021-01" db="EMBL/GenBank/DDBJ databases">
        <title>Caligus Genome Assembly.</title>
        <authorList>
            <person name="Gallardo-Escarate C."/>
        </authorList>
    </citation>
    <scope>NUCLEOTIDE SEQUENCE [LARGE SCALE GENOMIC DNA]</scope>
</reference>
<protein>
    <submittedName>
        <fullName evidence="1">Uncharacterized protein</fullName>
    </submittedName>
</protein>
<organism evidence="1 2">
    <name type="scientific">Caligus rogercresseyi</name>
    <name type="common">Sea louse</name>
    <dbReference type="NCBI Taxonomy" id="217165"/>
    <lineage>
        <taxon>Eukaryota</taxon>
        <taxon>Metazoa</taxon>
        <taxon>Ecdysozoa</taxon>
        <taxon>Arthropoda</taxon>
        <taxon>Crustacea</taxon>
        <taxon>Multicrustacea</taxon>
        <taxon>Hexanauplia</taxon>
        <taxon>Copepoda</taxon>
        <taxon>Siphonostomatoida</taxon>
        <taxon>Caligidae</taxon>
        <taxon>Caligus</taxon>
    </lineage>
</organism>
<name>A0A7T8GY29_CALRO</name>
<keyword evidence="2" id="KW-1185">Reference proteome</keyword>
<sequence length="55" mass="6217">MQKYSTAIWFWGFKPTYIGKNTSKETLKCHFVPIGSSGPASRNNGVLGFQTHRKL</sequence>
<accession>A0A7T8GY29</accession>
<gene>
    <name evidence="1" type="ORF">FKW44_013788</name>
</gene>
<proteinExistence type="predicted"/>
<dbReference type="EMBL" id="CP045898">
    <property type="protein sequence ID" value="QQP39918.1"/>
    <property type="molecule type" value="Genomic_DNA"/>
</dbReference>
<evidence type="ECO:0000313" key="1">
    <source>
        <dbReference type="EMBL" id="QQP39918.1"/>
    </source>
</evidence>
<dbReference type="Proteomes" id="UP000595437">
    <property type="component" value="Chromosome 9"/>
</dbReference>
<evidence type="ECO:0000313" key="2">
    <source>
        <dbReference type="Proteomes" id="UP000595437"/>
    </source>
</evidence>